<dbReference type="Gene3D" id="3.30.40.10">
    <property type="entry name" value="Zinc/RING finger domain, C3HC4 (zinc finger)"/>
    <property type="match status" value="3"/>
</dbReference>
<feature type="compositionally biased region" description="Polar residues" evidence="10">
    <location>
        <begin position="1503"/>
        <end position="1522"/>
    </location>
</feature>
<feature type="compositionally biased region" description="Basic and acidic residues" evidence="10">
    <location>
        <begin position="1144"/>
        <end position="1154"/>
    </location>
</feature>
<feature type="region of interest" description="Disordered" evidence="10">
    <location>
        <begin position="952"/>
        <end position="976"/>
    </location>
</feature>
<proteinExistence type="predicted"/>
<organism evidence="13 14">
    <name type="scientific">Takifugu bimaculatus</name>
    <dbReference type="NCBI Taxonomy" id="433685"/>
    <lineage>
        <taxon>Eukaryota</taxon>
        <taxon>Metazoa</taxon>
        <taxon>Chordata</taxon>
        <taxon>Craniata</taxon>
        <taxon>Vertebrata</taxon>
        <taxon>Euteleostomi</taxon>
        <taxon>Actinopterygii</taxon>
        <taxon>Neopterygii</taxon>
        <taxon>Teleostei</taxon>
        <taxon>Neoteleostei</taxon>
        <taxon>Acanthomorphata</taxon>
        <taxon>Eupercaria</taxon>
        <taxon>Tetraodontiformes</taxon>
        <taxon>Tetradontoidea</taxon>
        <taxon>Tetraodontidae</taxon>
        <taxon>Takifugu</taxon>
    </lineage>
</organism>
<comment type="caution">
    <text evidence="13">The sequence shown here is derived from an EMBL/GenBank/DDBJ whole genome shotgun (WGS) entry which is preliminary data.</text>
</comment>
<evidence type="ECO:0000259" key="12">
    <source>
        <dbReference type="PROSITE" id="PS51805"/>
    </source>
</evidence>
<dbReference type="Pfam" id="PF13771">
    <property type="entry name" value="zf-HC5HC2H"/>
    <property type="match status" value="1"/>
</dbReference>
<dbReference type="InterPro" id="IPR036910">
    <property type="entry name" value="HMG_box_dom_sf"/>
</dbReference>
<feature type="region of interest" description="Disordered" evidence="10">
    <location>
        <begin position="1179"/>
        <end position="1204"/>
    </location>
</feature>
<protein>
    <submittedName>
        <fullName evidence="13">Uncharacterized protein</fullName>
    </submittedName>
</protein>
<dbReference type="CDD" id="cd15513">
    <property type="entry name" value="PHD5_KMT2C_like"/>
    <property type="match status" value="1"/>
</dbReference>
<dbReference type="InterPro" id="IPR013083">
    <property type="entry name" value="Znf_RING/FYVE/PHD"/>
</dbReference>
<feature type="compositionally biased region" description="Polar residues" evidence="10">
    <location>
        <begin position="461"/>
        <end position="470"/>
    </location>
</feature>
<comment type="subcellular location">
    <subcellularLocation>
        <location evidence="1">Nucleus</location>
    </subcellularLocation>
</comment>
<dbReference type="EMBL" id="SWLE01000020">
    <property type="protein sequence ID" value="TNM87094.1"/>
    <property type="molecule type" value="Genomic_DNA"/>
</dbReference>
<dbReference type="GO" id="GO:0042800">
    <property type="term" value="F:histone H3K4 methyltransferase activity"/>
    <property type="evidence" value="ECO:0007669"/>
    <property type="project" value="TreeGrafter"/>
</dbReference>
<dbReference type="PANTHER" id="PTHR45888:SF2">
    <property type="entry name" value="HISTONE-LYSINE N-METHYLTRANSFERASE 2D"/>
    <property type="match status" value="1"/>
</dbReference>
<feature type="region of interest" description="Disordered" evidence="10">
    <location>
        <begin position="1346"/>
        <end position="1555"/>
    </location>
</feature>
<evidence type="ECO:0000256" key="8">
    <source>
        <dbReference type="ARBA" id="ARBA00023242"/>
    </source>
</evidence>
<reference evidence="13 14" key="1">
    <citation type="submission" date="2019-04" db="EMBL/GenBank/DDBJ databases">
        <title>The sequence and de novo assembly of Takifugu bimaculatus genome using PacBio and Hi-C technologies.</title>
        <authorList>
            <person name="Xu P."/>
            <person name="Liu B."/>
            <person name="Zhou Z."/>
        </authorList>
    </citation>
    <scope>NUCLEOTIDE SEQUENCE [LARGE SCALE GENOMIC DNA]</scope>
    <source>
        <strain evidence="13">TB-2018</strain>
        <tissue evidence="13">Muscle</tissue>
    </source>
</reference>
<evidence type="ECO:0000259" key="11">
    <source>
        <dbReference type="PROSITE" id="PS50016"/>
    </source>
</evidence>
<feature type="compositionally biased region" description="Basic and acidic residues" evidence="10">
    <location>
        <begin position="1361"/>
        <end position="1373"/>
    </location>
</feature>
<feature type="region of interest" description="Disordered" evidence="10">
    <location>
        <begin position="1141"/>
        <end position="1166"/>
    </location>
</feature>
<dbReference type="SMART" id="SM00398">
    <property type="entry name" value="HMG"/>
    <property type="match status" value="1"/>
</dbReference>
<keyword evidence="7" id="KW-0804">Transcription</keyword>
<sequence>MDEQKSNCEENDSEPTADDNASSKQLEEDSKTCTAAEDVSGSTVASSSTHIESVQVCALCNCVEWSLHGQRELRYFGPFSEWRTLQPSSTPLPQPGNDDLSSIGFSVLPCLAALLDDSGGCWVHHWCAVWSEGVKQHENDKLKDVDKAVISGIPRLCEHCKRLGATIRCHAEGCSRFYHFPCSAASGSFQSMKQLLLLCPEHIDKAKELGNQEKIPKCWYVMPVIRATTPSVSSQLWIPFPLTPGSVKGVAFAQDCGARGLELPGSTQWFENYAVCEACQHHRNCTCSVCNKPDGSAATLQSCSVCHRLVHSGCTLPKELSEDKCICLHCKEQLPVTQPHTAEIQTREAPEDTAGQVDLIEMTIQTDAAMTTEEHMDVPEVTPRHKSLAETDQIEASANTETPMDLGMEAVEAAEVTEKITGEERVAKEEITLETPLMSTECVTIKEGLSVKEEGVEVPVSQGTQTSEIQSCKPEVDPSPSRPGPDQKETTSSVEQQAELLKSNHDVWPVTNQLDANEASSAVDMEGTSLPHSEEEEEDDDDDPLREERCLVIKQELQEQKIKPDLLLDETSNLSHGDESSSGFLGSPGEPDAHLSMEFGLESGAHSHADNLLTETDDSLPFEPLRSDREKVKRRGSPGRSRMKQSRSSGFPGRRRPRGGGGGRGRGGRSRLKAMASCIDAVLQLSMASDTGVTKEEEEEEDDTMQNTVVLFSNTDKFVLLQDMCVVCGSFGKGSEGQLLACAQCAQCYHPYCVNSKITKTKLRKGWRCLECIVCEMCGKASDPSRLLLCDDCDVSYHTYCLDPPLHNVPKGGWKCKWCVCCVQCGSNTPGFHCEWQNNYTHCGPCASLVTCPVCRENFMEEELLLQCQYCDRISMSPLHKRRQRRSRLGTLCCEGGADGMDLREVEGDGEEGKGEPMECEMKMENLGSPEREAGGEKDACADGADGMADCDILKGGDDTEDSKKRKRKPYRPGIGGFMVRQRKCHTRQKKEFFAQLAGETTLDGQPIERTIDEGPHPDTDNIMDPKPAEGEEQAKKRRGRKKSKLEDMFPAYLQEAFFGKTLIDLCKRAVLIPPGQRPASCLVRPSLPAPSGLRITSPESDASNHVAKDIFPLKQEGCEQSQAQKDGTGVSASLSLKNLATTDPHDSDADKSEGLPQGVENQDSEQFFRKVLGVSDGSSLGGMKPILESSKGESHTALPQSALLPGSLPSAEMVDAFPGLSQSPFLDMRDRGGLFSPDGGEESPWATPSTPVTPSSPPTPTETEGDGLSYNQRSLQRWEKDEELGELSTISPVLYANTNFPTLKRDYPDWASRCKQIMKIWRKVSAADKVPYLQKAKDNRAAQRISKAQKQAESQVCRPIKTEPGRVKERPNLHLKIPLPAGSVSASSQPSSAESPFPLLPDSGSSSVFFSDGPVRTPGSAEIRTDPLAKFPPQSPHCHSHPPTPFSHTGASPLQASFSGYVPSGPQGPPQGRPASLGPFDMQPGTPGTPRRAQQVDPYFRSQLQKQQGHLPQTQQGSQESLAPPGSPHSRVAGIGESPLFSPSHSTHYGDAFRNQQGMGRPEYGFFPLSLWANFLTCKHRAVQG</sequence>
<dbReference type="GO" id="GO:0044666">
    <property type="term" value="C:MLL3/4 complex"/>
    <property type="evidence" value="ECO:0007669"/>
    <property type="project" value="TreeGrafter"/>
</dbReference>
<dbReference type="FunFam" id="3.30.40.10:FF:001142">
    <property type="entry name" value="Histone-lysine N-methyltransferase"/>
    <property type="match status" value="1"/>
</dbReference>
<evidence type="ECO:0000256" key="5">
    <source>
        <dbReference type="ARBA" id="ARBA00022833"/>
    </source>
</evidence>
<evidence type="ECO:0000256" key="2">
    <source>
        <dbReference type="ARBA" id="ARBA00022723"/>
    </source>
</evidence>
<keyword evidence="6" id="KW-0805">Transcription regulation</keyword>
<keyword evidence="14" id="KW-1185">Reference proteome</keyword>
<evidence type="ECO:0000313" key="13">
    <source>
        <dbReference type="EMBL" id="TNM87094.1"/>
    </source>
</evidence>
<dbReference type="InterPro" id="IPR011011">
    <property type="entry name" value="Znf_FYVE_PHD"/>
</dbReference>
<keyword evidence="3" id="KW-0677">Repeat</keyword>
<dbReference type="SUPFAM" id="SSF47095">
    <property type="entry name" value="HMG-box"/>
    <property type="match status" value="1"/>
</dbReference>
<feature type="region of interest" description="Disordered" evidence="10">
    <location>
        <begin position="1228"/>
        <end position="1269"/>
    </location>
</feature>
<evidence type="ECO:0000256" key="10">
    <source>
        <dbReference type="SAM" id="MobiDB-lite"/>
    </source>
</evidence>
<dbReference type="PROSITE" id="PS51805">
    <property type="entry name" value="EPHD"/>
    <property type="match status" value="1"/>
</dbReference>
<gene>
    <name evidence="13" type="ORF">fugu_007324</name>
</gene>
<keyword evidence="4 9" id="KW-0863">Zinc-finger</keyword>
<dbReference type="GO" id="GO:0008270">
    <property type="term" value="F:zinc ion binding"/>
    <property type="evidence" value="ECO:0007669"/>
    <property type="project" value="UniProtKB-KW"/>
</dbReference>
<dbReference type="InterPro" id="IPR001965">
    <property type="entry name" value="Znf_PHD"/>
</dbReference>
<feature type="domain" description="PHD-type" evidence="11">
    <location>
        <begin position="722"/>
        <end position="775"/>
    </location>
</feature>
<feature type="region of interest" description="Disordered" evidence="10">
    <location>
        <begin position="516"/>
        <end position="545"/>
    </location>
</feature>
<dbReference type="Gene3D" id="1.10.30.10">
    <property type="entry name" value="High mobility group box domain"/>
    <property type="match status" value="1"/>
</dbReference>
<feature type="region of interest" description="Disordered" evidence="10">
    <location>
        <begin position="1"/>
        <end position="38"/>
    </location>
</feature>
<keyword evidence="2" id="KW-0479">Metal-binding</keyword>
<feature type="domain" description="PHD-type" evidence="11">
    <location>
        <begin position="772"/>
        <end position="822"/>
    </location>
</feature>
<dbReference type="FunFam" id="1.10.30.10:FF:000009">
    <property type="entry name" value="Histone-lysine N-methyltransferase"/>
    <property type="match status" value="1"/>
</dbReference>
<dbReference type="SMART" id="SM00249">
    <property type="entry name" value="PHD"/>
    <property type="match status" value="4"/>
</dbReference>
<dbReference type="InterPro" id="IPR019787">
    <property type="entry name" value="Znf_PHD-finger"/>
</dbReference>
<accession>A0A4Z2B3Z7</accession>
<evidence type="ECO:0000313" key="14">
    <source>
        <dbReference type="Proteomes" id="UP000516260"/>
    </source>
</evidence>
<evidence type="ECO:0000256" key="3">
    <source>
        <dbReference type="ARBA" id="ARBA00022737"/>
    </source>
</evidence>
<feature type="compositionally biased region" description="Acidic residues" evidence="10">
    <location>
        <begin position="534"/>
        <end position="545"/>
    </location>
</feature>
<keyword evidence="8" id="KW-0539">Nucleus</keyword>
<name>A0A4Z2B3Z7_9TELE</name>
<dbReference type="PANTHER" id="PTHR45888">
    <property type="entry name" value="HL01030P-RELATED"/>
    <property type="match status" value="1"/>
</dbReference>
<evidence type="ECO:0000256" key="4">
    <source>
        <dbReference type="ARBA" id="ARBA00022771"/>
    </source>
</evidence>
<keyword evidence="5" id="KW-0862">Zinc</keyword>
<feature type="compositionally biased region" description="Basic residues" evidence="10">
    <location>
        <begin position="632"/>
        <end position="645"/>
    </location>
</feature>
<dbReference type="PROSITE" id="PS50016">
    <property type="entry name" value="ZF_PHD_2"/>
    <property type="match status" value="2"/>
</dbReference>
<dbReference type="GO" id="GO:0045944">
    <property type="term" value="P:positive regulation of transcription by RNA polymerase II"/>
    <property type="evidence" value="ECO:0007669"/>
    <property type="project" value="TreeGrafter"/>
</dbReference>
<feature type="region of interest" description="Disordered" evidence="10">
    <location>
        <begin position="614"/>
        <end position="670"/>
    </location>
</feature>
<feature type="compositionally biased region" description="Polar residues" evidence="10">
    <location>
        <begin position="571"/>
        <end position="584"/>
    </location>
</feature>
<dbReference type="CDD" id="cd15489">
    <property type="entry name" value="PHD_SF"/>
    <property type="match status" value="1"/>
</dbReference>
<dbReference type="SUPFAM" id="SSF57903">
    <property type="entry name" value="FYVE/PHD zinc finger"/>
    <property type="match status" value="2"/>
</dbReference>
<dbReference type="Pfam" id="PF00628">
    <property type="entry name" value="PHD"/>
    <property type="match status" value="2"/>
</dbReference>
<dbReference type="InterPro" id="IPR009071">
    <property type="entry name" value="HMG_box_dom"/>
</dbReference>
<dbReference type="InterPro" id="IPR034732">
    <property type="entry name" value="EPHD"/>
</dbReference>
<feature type="compositionally biased region" description="Basic and acidic residues" evidence="10">
    <location>
        <begin position="1010"/>
        <end position="1020"/>
    </location>
</feature>
<feature type="region of interest" description="Disordered" evidence="10">
    <location>
        <begin position="454"/>
        <end position="496"/>
    </location>
</feature>
<feature type="compositionally biased region" description="Low complexity" evidence="10">
    <location>
        <begin position="1381"/>
        <end position="1416"/>
    </location>
</feature>
<dbReference type="FunFam" id="3.30.40.10:FF:000080">
    <property type="entry name" value="Histone-lysine N-methyltransferase 2C"/>
    <property type="match status" value="1"/>
</dbReference>
<evidence type="ECO:0000256" key="1">
    <source>
        <dbReference type="ARBA" id="ARBA00004123"/>
    </source>
</evidence>
<dbReference type="GO" id="GO:0003713">
    <property type="term" value="F:transcription coactivator activity"/>
    <property type="evidence" value="ECO:0007669"/>
    <property type="project" value="TreeGrafter"/>
</dbReference>
<dbReference type="Proteomes" id="UP000516260">
    <property type="component" value="Chromosome 7"/>
</dbReference>
<feature type="compositionally biased region" description="Polar residues" evidence="10">
    <location>
        <begin position="1450"/>
        <end position="1459"/>
    </location>
</feature>
<feature type="domain" description="PHD-type" evidence="12">
    <location>
        <begin position="99"/>
        <end position="203"/>
    </location>
</feature>
<feature type="compositionally biased region" description="Basic and acidic residues" evidence="10">
    <location>
        <begin position="952"/>
        <end position="964"/>
    </location>
</feature>
<evidence type="ECO:0000256" key="9">
    <source>
        <dbReference type="PROSITE-ProRule" id="PRU00146"/>
    </source>
</evidence>
<evidence type="ECO:0000256" key="6">
    <source>
        <dbReference type="ARBA" id="ARBA00023015"/>
    </source>
</evidence>
<feature type="region of interest" description="Disordered" evidence="10">
    <location>
        <begin position="571"/>
        <end position="595"/>
    </location>
</feature>
<dbReference type="CDD" id="cd22027">
    <property type="entry name" value="HMG-box_KMT2D"/>
    <property type="match status" value="1"/>
</dbReference>
<evidence type="ECO:0000256" key="7">
    <source>
        <dbReference type="ARBA" id="ARBA00023163"/>
    </source>
</evidence>
<feature type="region of interest" description="Disordered" evidence="10">
    <location>
        <begin position="1002"/>
        <end position="1044"/>
    </location>
</feature>